<keyword evidence="2" id="KW-1185">Reference proteome</keyword>
<protein>
    <submittedName>
        <fullName evidence="1">Uncharacterized protein</fullName>
    </submittedName>
</protein>
<gene>
    <name evidence="1" type="ORF">PUN28_017364</name>
</gene>
<name>A0AAW2EMR1_9HYME</name>
<dbReference type="EMBL" id="JADYXP020000020">
    <property type="protein sequence ID" value="KAL0104568.1"/>
    <property type="molecule type" value="Genomic_DNA"/>
</dbReference>
<dbReference type="Proteomes" id="UP001430953">
    <property type="component" value="Unassembled WGS sequence"/>
</dbReference>
<reference evidence="1 2" key="1">
    <citation type="submission" date="2023-03" db="EMBL/GenBank/DDBJ databases">
        <title>High recombination rates correlate with genetic variation in Cardiocondyla obscurior ants.</title>
        <authorList>
            <person name="Errbii M."/>
        </authorList>
    </citation>
    <scope>NUCLEOTIDE SEQUENCE [LARGE SCALE GENOMIC DNA]</scope>
    <source>
        <strain evidence="1">Alpha-2009</strain>
        <tissue evidence="1">Whole body</tissue>
    </source>
</reference>
<evidence type="ECO:0000313" key="1">
    <source>
        <dbReference type="EMBL" id="KAL0104568.1"/>
    </source>
</evidence>
<accession>A0AAW2EMR1</accession>
<sequence>MVPEISRRAIYLQLSTVTWEIFTNFTKMRDYANGAHAAARSATGTRTKIIRLRTPSPDGTRTGKCLRITKIFRTPGEQYET</sequence>
<evidence type="ECO:0000313" key="2">
    <source>
        <dbReference type="Proteomes" id="UP001430953"/>
    </source>
</evidence>
<comment type="caution">
    <text evidence="1">The sequence shown here is derived from an EMBL/GenBank/DDBJ whole genome shotgun (WGS) entry which is preliminary data.</text>
</comment>
<organism evidence="1 2">
    <name type="scientific">Cardiocondyla obscurior</name>
    <dbReference type="NCBI Taxonomy" id="286306"/>
    <lineage>
        <taxon>Eukaryota</taxon>
        <taxon>Metazoa</taxon>
        <taxon>Ecdysozoa</taxon>
        <taxon>Arthropoda</taxon>
        <taxon>Hexapoda</taxon>
        <taxon>Insecta</taxon>
        <taxon>Pterygota</taxon>
        <taxon>Neoptera</taxon>
        <taxon>Endopterygota</taxon>
        <taxon>Hymenoptera</taxon>
        <taxon>Apocrita</taxon>
        <taxon>Aculeata</taxon>
        <taxon>Formicoidea</taxon>
        <taxon>Formicidae</taxon>
        <taxon>Myrmicinae</taxon>
        <taxon>Cardiocondyla</taxon>
    </lineage>
</organism>
<proteinExistence type="predicted"/>
<dbReference type="AlphaFoldDB" id="A0AAW2EMR1"/>